<evidence type="ECO:0000256" key="1">
    <source>
        <dbReference type="SAM" id="MobiDB-lite"/>
    </source>
</evidence>
<evidence type="ECO:0000313" key="3">
    <source>
        <dbReference type="Proteomes" id="UP000008144"/>
    </source>
</evidence>
<reference evidence="3" key="1">
    <citation type="journal article" date="2002" name="Science">
        <title>The draft genome of Ciona intestinalis: insights into chordate and vertebrate origins.</title>
        <authorList>
            <person name="Dehal P."/>
            <person name="Satou Y."/>
            <person name="Campbell R.K."/>
            <person name="Chapman J."/>
            <person name="Degnan B."/>
            <person name="De Tomaso A."/>
            <person name="Davidson B."/>
            <person name="Di Gregorio A."/>
            <person name="Gelpke M."/>
            <person name="Goodstein D.M."/>
            <person name="Harafuji N."/>
            <person name="Hastings K.E."/>
            <person name="Ho I."/>
            <person name="Hotta K."/>
            <person name="Huang W."/>
            <person name="Kawashima T."/>
            <person name="Lemaire P."/>
            <person name="Martinez D."/>
            <person name="Meinertzhagen I.A."/>
            <person name="Necula S."/>
            <person name="Nonaka M."/>
            <person name="Putnam N."/>
            <person name="Rash S."/>
            <person name="Saiga H."/>
            <person name="Satake M."/>
            <person name="Terry A."/>
            <person name="Yamada L."/>
            <person name="Wang H.G."/>
            <person name="Awazu S."/>
            <person name="Azumi K."/>
            <person name="Boore J."/>
            <person name="Branno M."/>
            <person name="Chin-Bow S."/>
            <person name="DeSantis R."/>
            <person name="Doyle S."/>
            <person name="Francino P."/>
            <person name="Keys D.N."/>
            <person name="Haga S."/>
            <person name="Hayashi H."/>
            <person name="Hino K."/>
            <person name="Imai K.S."/>
            <person name="Inaba K."/>
            <person name="Kano S."/>
            <person name="Kobayashi K."/>
            <person name="Kobayashi M."/>
            <person name="Lee B.I."/>
            <person name="Makabe K.W."/>
            <person name="Manohar C."/>
            <person name="Matassi G."/>
            <person name="Medina M."/>
            <person name="Mochizuki Y."/>
            <person name="Mount S."/>
            <person name="Morishita T."/>
            <person name="Miura S."/>
            <person name="Nakayama A."/>
            <person name="Nishizaka S."/>
            <person name="Nomoto H."/>
            <person name="Ohta F."/>
            <person name="Oishi K."/>
            <person name="Rigoutsos I."/>
            <person name="Sano M."/>
            <person name="Sasaki A."/>
            <person name="Sasakura Y."/>
            <person name="Shoguchi E."/>
            <person name="Shin-i T."/>
            <person name="Spagnuolo A."/>
            <person name="Stainier D."/>
            <person name="Suzuki M.M."/>
            <person name="Tassy O."/>
            <person name="Takatori N."/>
            <person name="Tokuoka M."/>
            <person name="Yagi K."/>
            <person name="Yoshizaki F."/>
            <person name="Wada S."/>
            <person name="Zhang C."/>
            <person name="Hyatt P.D."/>
            <person name="Larimer F."/>
            <person name="Detter C."/>
            <person name="Doggett N."/>
            <person name="Glavina T."/>
            <person name="Hawkins T."/>
            <person name="Richardson P."/>
            <person name="Lucas S."/>
            <person name="Kohara Y."/>
            <person name="Levine M."/>
            <person name="Satoh N."/>
            <person name="Rokhsar D.S."/>
        </authorList>
    </citation>
    <scope>NUCLEOTIDE SEQUENCE [LARGE SCALE GENOMIC DNA]</scope>
</reference>
<dbReference type="AlphaFoldDB" id="H2XPK3"/>
<dbReference type="Proteomes" id="UP000008144">
    <property type="component" value="Chromosome 3"/>
</dbReference>
<feature type="compositionally biased region" description="Polar residues" evidence="1">
    <location>
        <begin position="9"/>
        <end position="22"/>
    </location>
</feature>
<reference evidence="2" key="4">
    <citation type="submission" date="2025-09" db="UniProtKB">
        <authorList>
            <consortium name="Ensembl"/>
        </authorList>
    </citation>
    <scope>IDENTIFICATION</scope>
</reference>
<dbReference type="Ensembl" id="ENSCINT00000035367.1">
    <property type="protein sequence ID" value="ENSCINP00000031587.1"/>
    <property type="gene ID" value="ENSCING00000019999.1"/>
</dbReference>
<dbReference type="InParanoid" id="H2XPK3"/>
<feature type="region of interest" description="Disordered" evidence="1">
    <location>
        <begin position="105"/>
        <end position="150"/>
    </location>
</feature>
<dbReference type="EMBL" id="EAAA01001755">
    <property type="status" value="NOT_ANNOTATED_CDS"/>
    <property type="molecule type" value="Genomic_DNA"/>
</dbReference>
<feature type="compositionally biased region" description="Polar residues" evidence="1">
    <location>
        <begin position="118"/>
        <end position="132"/>
    </location>
</feature>
<name>H2XPK3_CIOIN</name>
<dbReference type="HOGENOM" id="CLU_1744567_0_0_1"/>
<proteinExistence type="predicted"/>
<evidence type="ECO:0000313" key="2">
    <source>
        <dbReference type="Ensembl" id="ENSCINP00000031587.1"/>
    </source>
</evidence>
<reference evidence="2" key="2">
    <citation type="journal article" date="2008" name="Genome Biol.">
        <title>Improved genome assembly and evidence-based global gene model set for the chordate Ciona intestinalis: new insight into intron and operon populations.</title>
        <authorList>
            <person name="Satou Y."/>
            <person name="Mineta K."/>
            <person name="Ogasawara M."/>
            <person name="Sasakura Y."/>
            <person name="Shoguchi E."/>
            <person name="Ueno K."/>
            <person name="Yamada L."/>
            <person name="Matsumoto J."/>
            <person name="Wasserscheid J."/>
            <person name="Dewar K."/>
            <person name="Wiley G.B."/>
            <person name="Macmil S.L."/>
            <person name="Roe B.A."/>
            <person name="Zeller R.W."/>
            <person name="Hastings K.E."/>
            <person name="Lemaire P."/>
            <person name="Lindquist E."/>
            <person name="Endo T."/>
            <person name="Hotta K."/>
            <person name="Inaba K."/>
        </authorList>
    </citation>
    <scope>NUCLEOTIDE SEQUENCE [LARGE SCALE GENOMIC DNA]</scope>
    <source>
        <strain evidence="2">wild type</strain>
    </source>
</reference>
<organism evidence="2 3">
    <name type="scientific">Ciona intestinalis</name>
    <name type="common">Transparent sea squirt</name>
    <name type="synonym">Ascidia intestinalis</name>
    <dbReference type="NCBI Taxonomy" id="7719"/>
    <lineage>
        <taxon>Eukaryota</taxon>
        <taxon>Metazoa</taxon>
        <taxon>Chordata</taxon>
        <taxon>Tunicata</taxon>
        <taxon>Ascidiacea</taxon>
        <taxon>Phlebobranchia</taxon>
        <taxon>Cionidae</taxon>
        <taxon>Ciona</taxon>
    </lineage>
</organism>
<sequence>MVVGVIAMDSTSVNPVQKQSNPVAIPDSNKNDSNVNVSPPQKPINKQMQKFLEEESRIQGNVTSQKDGSHTPDTPSSDEEQFRLPDGSPTFTSVMHELHVRLTDIELEEPKTPISPLALNSESSNGAKNEPSSPKFLLSPSAPRKRITSA</sequence>
<feature type="region of interest" description="Disordered" evidence="1">
    <location>
        <begin position="57"/>
        <end position="91"/>
    </location>
</feature>
<accession>H2XPK3</accession>
<protein>
    <submittedName>
        <fullName evidence="2">Uncharacterized protein</fullName>
    </submittedName>
</protein>
<feature type="compositionally biased region" description="Polar residues" evidence="1">
    <location>
        <begin position="58"/>
        <end position="75"/>
    </location>
</feature>
<reference evidence="2" key="3">
    <citation type="submission" date="2025-08" db="UniProtKB">
        <authorList>
            <consortium name="Ensembl"/>
        </authorList>
    </citation>
    <scope>IDENTIFICATION</scope>
</reference>
<keyword evidence="3" id="KW-1185">Reference proteome</keyword>
<feature type="compositionally biased region" description="Low complexity" evidence="1">
    <location>
        <begin position="26"/>
        <end position="39"/>
    </location>
</feature>
<feature type="region of interest" description="Disordered" evidence="1">
    <location>
        <begin position="1"/>
        <end position="45"/>
    </location>
</feature>